<dbReference type="RefSeq" id="WP_225889706.1">
    <property type="nucleotide sequence ID" value="NZ_BKAT01000057.1"/>
</dbReference>
<evidence type="ECO:0000256" key="1">
    <source>
        <dbReference type="SAM" id="MobiDB-lite"/>
    </source>
</evidence>
<dbReference type="InterPro" id="IPR012938">
    <property type="entry name" value="Glc/Sorbosone_DH"/>
</dbReference>
<dbReference type="InterPro" id="IPR011042">
    <property type="entry name" value="6-blade_b-propeller_TolB-like"/>
</dbReference>
<dbReference type="Pfam" id="PF07995">
    <property type="entry name" value="GSDH"/>
    <property type="match status" value="1"/>
</dbReference>
<dbReference type="STRING" id="408074.SAMN05660909_05110"/>
<organism evidence="3 4">
    <name type="scientific">Chitinophaga terrae</name>
    <name type="common">ex Kim and Jung 2007</name>
    <dbReference type="NCBI Taxonomy" id="408074"/>
    <lineage>
        <taxon>Bacteria</taxon>
        <taxon>Pseudomonadati</taxon>
        <taxon>Bacteroidota</taxon>
        <taxon>Chitinophagia</taxon>
        <taxon>Chitinophagales</taxon>
        <taxon>Chitinophagaceae</taxon>
        <taxon>Chitinophaga</taxon>
    </lineage>
</organism>
<evidence type="ECO:0000313" key="3">
    <source>
        <dbReference type="EMBL" id="SEB06510.1"/>
    </source>
</evidence>
<dbReference type="PANTHER" id="PTHR19328:SF75">
    <property type="entry name" value="ALDOSE SUGAR DEHYDROGENASE YLII"/>
    <property type="match status" value="1"/>
</dbReference>
<accession>A0A1H4GBZ2</accession>
<feature type="domain" description="Glucose/Sorbosone dehydrogenase" evidence="2">
    <location>
        <begin position="80"/>
        <end position="409"/>
    </location>
</feature>
<dbReference type="SUPFAM" id="SSF50952">
    <property type="entry name" value="Soluble quinoprotein glucose dehydrogenase"/>
    <property type="match status" value="1"/>
</dbReference>
<dbReference type="AlphaFoldDB" id="A0A1H4GBZ2"/>
<reference evidence="4" key="1">
    <citation type="submission" date="2016-10" db="EMBL/GenBank/DDBJ databases">
        <authorList>
            <person name="Varghese N."/>
            <person name="Submissions S."/>
        </authorList>
    </citation>
    <scope>NUCLEOTIDE SEQUENCE [LARGE SCALE GENOMIC DNA]</scope>
    <source>
        <strain evidence="4">DSM 23920</strain>
    </source>
</reference>
<evidence type="ECO:0000313" key="4">
    <source>
        <dbReference type="Proteomes" id="UP000199656"/>
    </source>
</evidence>
<dbReference type="Gene3D" id="2.120.10.30">
    <property type="entry name" value="TolB, C-terminal domain"/>
    <property type="match status" value="1"/>
</dbReference>
<dbReference type="PANTHER" id="PTHR19328">
    <property type="entry name" value="HEDGEHOG-INTERACTING PROTEIN"/>
    <property type="match status" value="1"/>
</dbReference>
<dbReference type="InterPro" id="IPR011041">
    <property type="entry name" value="Quinoprot_gluc/sorb_DH_b-prop"/>
</dbReference>
<sequence>MHKYLKHQYLTMLCIGGVTTMVACGQKSGTKTETTPDSTAAPVETSKANSDYKPAFPGQTRIGSVKTKTPYEFKVLSNDLKSPWGVTSLPDGRLLITEKAGVLRIATTDGKLSEPITGLPAVKLAGQGGLLGITIDPDFSNNRMVYWVFSEQRPDGTLTAVAKGKLSADEKKIENATVIYRATPAHKSDLHYGGRILFDKTGNLVVSTGERSDLETRPLAQDLKAALGKVLRITKDGQAAPGNPFAGKPDARPEIWSYGHRNVQGLAFHPTTGDLWETEFGPRGGDELNRIEPGKNYGWPTITYGIEYSGEKIGDAIQKKDGMEQPVYYWDPVISPSGITFYSGSQIPEWKDNLFIASLSRTHIDRLVIENNKVTGEERLLADEGQRFRDVTEGKDGALYAVTDMGRLYKISKK</sequence>
<protein>
    <submittedName>
        <fullName evidence="3">Glucose/arabinose dehydrogenase, beta-propeller fold</fullName>
    </submittedName>
</protein>
<feature type="region of interest" description="Disordered" evidence="1">
    <location>
        <begin position="27"/>
        <end position="49"/>
    </location>
</feature>
<gene>
    <name evidence="3" type="ORF">SAMN05660909_05110</name>
</gene>
<name>A0A1H4GBZ2_9BACT</name>
<dbReference type="EMBL" id="FNRL01000035">
    <property type="protein sequence ID" value="SEB06510.1"/>
    <property type="molecule type" value="Genomic_DNA"/>
</dbReference>
<keyword evidence="4" id="KW-1185">Reference proteome</keyword>
<feature type="compositionally biased region" description="Polar residues" evidence="1">
    <location>
        <begin position="27"/>
        <end position="38"/>
    </location>
</feature>
<proteinExistence type="predicted"/>
<dbReference type="PROSITE" id="PS51257">
    <property type="entry name" value="PROKAR_LIPOPROTEIN"/>
    <property type="match status" value="1"/>
</dbReference>
<dbReference type="Proteomes" id="UP000199656">
    <property type="component" value="Unassembled WGS sequence"/>
</dbReference>
<evidence type="ECO:0000259" key="2">
    <source>
        <dbReference type="Pfam" id="PF07995"/>
    </source>
</evidence>